<dbReference type="Pfam" id="PF03372">
    <property type="entry name" value="Exo_endo_phos"/>
    <property type="match status" value="1"/>
</dbReference>
<dbReference type="CDD" id="cd10283">
    <property type="entry name" value="MnuA_DNase1-like"/>
    <property type="match status" value="1"/>
</dbReference>
<dbReference type="InterPro" id="IPR006179">
    <property type="entry name" value="5_nucleotidase/apyrase"/>
</dbReference>
<dbReference type="InterPro" id="IPR008334">
    <property type="entry name" value="5'-Nucleotdase_C"/>
</dbReference>
<feature type="region of interest" description="Disordered" evidence="2">
    <location>
        <begin position="1184"/>
        <end position="1207"/>
    </location>
</feature>
<feature type="chain" id="PRO_5026694091" evidence="3">
    <location>
        <begin position="30"/>
        <end position="1595"/>
    </location>
</feature>
<dbReference type="PRINTS" id="PR01607">
    <property type="entry name" value="APYRASEFAMLY"/>
</dbReference>
<evidence type="ECO:0000256" key="1">
    <source>
        <dbReference type="ARBA" id="ARBA00022729"/>
    </source>
</evidence>
<keyword evidence="6" id="KW-1185">Reference proteome</keyword>
<name>A0A6M5UMP8_9MICO</name>
<dbReference type="InterPro" id="IPR004843">
    <property type="entry name" value="Calcineurin-like_PHP"/>
</dbReference>
<evidence type="ECO:0000256" key="3">
    <source>
        <dbReference type="SAM" id="SignalP"/>
    </source>
</evidence>
<feature type="signal peptide" evidence="3">
    <location>
        <begin position="1"/>
        <end position="29"/>
    </location>
</feature>
<dbReference type="NCBIfam" id="NF033681">
    <property type="entry name" value="ExeM_NucH_DNase"/>
    <property type="match status" value="1"/>
</dbReference>
<accession>A0A6M5UMP8</accession>
<evidence type="ECO:0000259" key="4">
    <source>
        <dbReference type="PROSITE" id="PS51841"/>
    </source>
</evidence>
<feature type="domain" description="LTD" evidence="4">
    <location>
        <begin position="20"/>
        <end position="163"/>
    </location>
</feature>
<dbReference type="InterPro" id="IPR047971">
    <property type="entry name" value="ExeM-like"/>
</dbReference>
<dbReference type="Pfam" id="PF00149">
    <property type="entry name" value="Metallophos"/>
    <property type="match status" value="1"/>
</dbReference>
<dbReference type="Pfam" id="PF02872">
    <property type="entry name" value="5_nucleotid_C"/>
    <property type="match status" value="1"/>
</dbReference>
<dbReference type="InterPro" id="IPR005135">
    <property type="entry name" value="Endo/exonuclease/phosphatase"/>
</dbReference>
<dbReference type="SUPFAM" id="SSF56219">
    <property type="entry name" value="DNase I-like"/>
    <property type="match status" value="1"/>
</dbReference>
<proteinExistence type="predicted"/>
<dbReference type="OrthoDB" id="1016457at2"/>
<dbReference type="PANTHER" id="PTHR42834:SF1">
    <property type="entry name" value="ENDONUCLEASE_EXONUCLEASE_PHOSPHATASE FAMILY PROTEIN (AFU_ORTHOLOGUE AFUA_3G09210)"/>
    <property type="match status" value="1"/>
</dbReference>
<dbReference type="EMBL" id="CP052757">
    <property type="protein sequence ID" value="QJW38633.1"/>
    <property type="molecule type" value="Genomic_DNA"/>
</dbReference>
<keyword evidence="5" id="KW-0540">Nuclease</keyword>
<dbReference type="Gene3D" id="3.60.21.10">
    <property type="match status" value="1"/>
</dbReference>
<dbReference type="InterPro" id="IPR001322">
    <property type="entry name" value="Lamin_tail_dom"/>
</dbReference>
<dbReference type="SUPFAM" id="SSF56300">
    <property type="entry name" value="Metallo-dependent phosphatases"/>
    <property type="match status" value="1"/>
</dbReference>
<dbReference type="PROSITE" id="PS51841">
    <property type="entry name" value="LTD"/>
    <property type="match status" value="1"/>
</dbReference>
<dbReference type="Gene3D" id="3.60.10.10">
    <property type="entry name" value="Endonuclease/exonuclease/phosphatase"/>
    <property type="match status" value="1"/>
</dbReference>
<keyword evidence="1 3" id="KW-0732">Signal</keyword>
<sequence length="1595" mass="162691">MRRRRVVASTLTVALAAPFSVAAATAASAAPDGSGLVINEAYLSGGSANAPYTHKFVELYNPTQAAIDLSGMSLQYRSATGTGAFTGVTPLTGSVAPGGYFLVQGGSNGSNGAALPTPDATGGLNPSGTTGTLALVRSTSAVTLPAGNAAGATNVVDLVGYGTSNTFETAVSPAPSANNVPASINRTGFADTDDNSADFSLSSTVTPQNSGDGGGPDPEPGEVVPIAEIQGTGAASPLVGQSVTTRGVVTATYPTGGYDGFYLQTEGTGGDLDASHTASDAIFVYSKAGAAAVQAGDHVEVTGAVSEYFTLTQITPGAGGVTVLDEAAEEVKPANVAFPATDAEREVLEGMLVAPAGDYVVADNYDTNYYGSFLLAAGTEPFLQPTSAGRPGSAEAQAAVADRAARGVVLDDGATTNFNNAANKGIPLPYLTGGAPARVGAGVDFTTPVVLDYRFDAWTFQPLTQLVAGDGGNATSVQPATFVDTREDAPVEVGGNLSVATFNVLNYFTTTGDQVAGCQFYTDRAGNPITVRTGCDARGAANAENLDRQETKIVAAIDALDADVVALMEIENSAAFGKDRDQALSDLVDALNTAAGADEWAFVPSPAGVPADEDVIRLAYIYQVDAAEPVGGSQILLDDAAFVNAREPLAQVFQPVGGVSEGEDAGSDDVLVVANHLKSKGSGTPVLDGDEDSGDGQGAFNASRVAQATALVGFAEDVAADAGTDKVLLAGDFNSYSQEDPLEVLKDAGYADLGKTTGEQTYLFDGYVGSLDHVFASPGAVEAVTGTDVWNINSVEPIANEYSRYNYNASILYDTTPFRSSDHDPVLVGLDLGGDVGPGTTTIDLLAINDFHGRIEPYSTNSTTGVVTNNTLSFAGTVEELRAQNPDGTAFVSAGDNIGASLFASALQQDQPTIDVLNALDLATSAVGNHEFDQGFADLTGRVTDEADWSYLGANVYEKGTTTPALPEYDVVEIDGVDVGFVGVVTEETPTLVTPAGIASLDFGDPVEALNRVTAQLQDGDPANGEADVVVALVHEGASAGTPDGSTLEEEVAAGGAFAELVTGTDPRVAAFFTGHTHKQYAWEAPVPGVEGATRPIVQTGSYGEFVGRITLTVDTATNEVVDHAAVNVRRTTTPWEQLVTTYPRVQAVKDVLDPALAEAEVIGSQPVGEVTADVTTAYTGGAYTGPGGTYVGPGPSPSSGRDDRMSESTLGNLVADSLLATLADPARGGADIGVVNPGGLRNELFHNGDGVITFAEANAVLPFVNNLWTVTLTGEQVVEMLEQQWQTLADGTRPSRPYLALGLSDNVSWTASTADPNATPGSNVSSVTIDGEPIDLAGEYRVATFSFLATGGDNFRVFTDGTDPRDSGLVDRDAWIAYLQASSPVSPSFDRSRVVVDELPGPVAAGADVSVGLSGLNLTSLGSPANTSVDGYLVAADATFDPANPGTPAGTATVTGGAATLSATVPADAAAGEYDLWVVASPSGTTARIPVTVEAGEPTGAVLTDVVVSPRCMAGKVYVAVKAVNGDDVPVDVVLSTPYGSRTFTGVAPGAAAYQSFAVRATSVPAGSVTVTGSFADGTGVREYPVAFDAFSCG</sequence>
<feature type="compositionally biased region" description="Polar residues" evidence="2">
    <location>
        <begin position="197"/>
        <end position="210"/>
    </location>
</feature>
<gene>
    <name evidence="5" type="ORF">FIC82_018645</name>
</gene>
<dbReference type="InterPro" id="IPR036907">
    <property type="entry name" value="5'-Nucleotdase_C_sf"/>
</dbReference>
<dbReference type="GO" id="GO:0016787">
    <property type="term" value="F:hydrolase activity"/>
    <property type="evidence" value="ECO:0007669"/>
    <property type="project" value="InterPro"/>
</dbReference>
<dbReference type="Proteomes" id="UP000451354">
    <property type="component" value="Chromosome"/>
</dbReference>
<evidence type="ECO:0000313" key="6">
    <source>
        <dbReference type="Proteomes" id="UP000451354"/>
    </source>
</evidence>
<keyword evidence="5" id="KW-0378">Hydrolase</keyword>
<dbReference type="InterPro" id="IPR036691">
    <property type="entry name" value="Endo/exonu/phosph_ase_sf"/>
</dbReference>
<dbReference type="KEGG" id="cprt:FIC82_018645"/>
<dbReference type="InterPro" id="IPR029052">
    <property type="entry name" value="Metallo-depent_PP-like"/>
</dbReference>
<evidence type="ECO:0000313" key="5">
    <source>
        <dbReference type="EMBL" id="QJW38633.1"/>
    </source>
</evidence>
<dbReference type="PANTHER" id="PTHR42834">
    <property type="entry name" value="ENDONUCLEASE/EXONUCLEASE/PHOSPHATASE FAMILY PROTEIN (AFU_ORTHOLOGUE AFUA_3G09210)"/>
    <property type="match status" value="1"/>
</dbReference>
<dbReference type="CDD" id="cd04486">
    <property type="entry name" value="YhcR_OBF_like"/>
    <property type="match status" value="1"/>
</dbReference>
<keyword evidence="5" id="KW-0255">Endonuclease</keyword>
<feature type="region of interest" description="Disordered" evidence="2">
    <location>
        <begin position="189"/>
        <end position="222"/>
    </location>
</feature>
<dbReference type="SUPFAM" id="SSF55816">
    <property type="entry name" value="5'-nucleotidase (syn. UDP-sugar hydrolase), C-terminal domain"/>
    <property type="match status" value="1"/>
</dbReference>
<evidence type="ECO:0000256" key="2">
    <source>
        <dbReference type="SAM" id="MobiDB-lite"/>
    </source>
</evidence>
<protein>
    <submittedName>
        <fullName evidence="5">ExeM/NucH family extracellular endonuclease</fullName>
    </submittedName>
</protein>
<dbReference type="GO" id="GO:0004519">
    <property type="term" value="F:endonuclease activity"/>
    <property type="evidence" value="ECO:0007669"/>
    <property type="project" value="UniProtKB-KW"/>
</dbReference>
<reference evidence="5 6" key="1">
    <citation type="journal article" date="2022" name="Int. J. Syst. Evol. Microbiol.">
        <title>Cellulosimicrobium protaetiae sp. nov., isolated from the gut of the larva of Protaetia brevitarsis seulensis.</title>
        <authorList>
            <person name="Le Han H."/>
            <person name="Nguyen T.T.H."/>
            <person name="Li Z."/>
            <person name="Shin N.R."/>
            <person name="Kim S.G."/>
        </authorList>
    </citation>
    <scope>NUCLEOTIDE SEQUENCE [LARGE SCALE GENOMIC DNA]</scope>
    <source>
        <strain evidence="5 6">BI34</strain>
    </source>
</reference>
<organism evidence="5 6">
    <name type="scientific">Cellulosimicrobium protaetiae</name>
    <dbReference type="NCBI Taxonomy" id="2587808"/>
    <lineage>
        <taxon>Bacteria</taxon>
        <taxon>Bacillati</taxon>
        <taxon>Actinomycetota</taxon>
        <taxon>Actinomycetes</taxon>
        <taxon>Micrococcales</taxon>
        <taxon>Promicromonosporaceae</taxon>
        <taxon>Cellulosimicrobium</taxon>
    </lineage>
</organism>
<dbReference type="Gene3D" id="3.90.780.10">
    <property type="entry name" value="5'-Nucleotidase, C-terminal domain"/>
    <property type="match status" value="1"/>
</dbReference>
<dbReference type="GO" id="GO:0009166">
    <property type="term" value="P:nucleotide catabolic process"/>
    <property type="evidence" value="ECO:0007669"/>
    <property type="project" value="InterPro"/>
</dbReference>
<dbReference type="Pfam" id="PF00932">
    <property type="entry name" value="LTD"/>
    <property type="match status" value="1"/>
</dbReference>